<evidence type="ECO:0000313" key="2">
    <source>
        <dbReference type="Proteomes" id="UP000727407"/>
    </source>
</evidence>
<reference evidence="1" key="1">
    <citation type="submission" date="2020-07" db="EMBL/GenBank/DDBJ databases">
        <title>Clarias magur genome sequencing, assembly and annotation.</title>
        <authorList>
            <person name="Kushwaha B."/>
            <person name="Kumar R."/>
            <person name="Das P."/>
            <person name="Joshi C.G."/>
            <person name="Kumar D."/>
            <person name="Nagpure N.S."/>
            <person name="Pandey M."/>
            <person name="Agarwal S."/>
            <person name="Srivastava S."/>
            <person name="Singh M."/>
            <person name="Sahoo L."/>
            <person name="Jayasankar P."/>
            <person name="Meher P.K."/>
            <person name="Koringa P.G."/>
            <person name="Iquebal M.A."/>
            <person name="Das S.P."/>
            <person name="Bit A."/>
            <person name="Patnaik S."/>
            <person name="Patel N."/>
            <person name="Shah T.M."/>
            <person name="Hinsu A."/>
            <person name="Jena J.K."/>
        </authorList>
    </citation>
    <scope>NUCLEOTIDE SEQUENCE</scope>
    <source>
        <strain evidence="1">CIFAMagur01</strain>
        <tissue evidence="1">Testis</tissue>
    </source>
</reference>
<dbReference type="Proteomes" id="UP000727407">
    <property type="component" value="Unassembled WGS sequence"/>
</dbReference>
<organism evidence="1 2">
    <name type="scientific">Clarias magur</name>
    <name type="common">Asian catfish</name>
    <name type="synonym">Macropteronotus magur</name>
    <dbReference type="NCBI Taxonomy" id="1594786"/>
    <lineage>
        <taxon>Eukaryota</taxon>
        <taxon>Metazoa</taxon>
        <taxon>Chordata</taxon>
        <taxon>Craniata</taxon>
        <taxon>Vertebrata</taxon>
        <taxon>Euteleostomi</taxon>
        <taxon>Actinopterygii</taxon>
        <taxon>Neopterygii</taxon>
        <taxon>Teleostei</taxon>
        <taxon>Ostariophysi</taxon>
        <taxon>Siluriformes</taxon>
        <taxon>Clariidae</taxon>
        <taxon>Clarias</taxon>
    </lineage>
</organism>
<dbReference type="EMBL" id="QNUK01000053">
    <property type="protein sequence ID" value="KAF5904749.1"/>
    <property type="molecule type" value="Genomic_DNA"/>
</dbReference>
<accession>A0A8J4ULX6</accession>
<sequence>MPVQNGKYYAGCVTQCFDNDKSPSGSILTAVTCLTNACMHCRDPSILSSITVYFMKPAFWFLLHNQVIHM</sequence>
<keyword evidence="2" id="KW-1185">Reference proteome</keyword>
<evidence type="ECO:0000313" key="1">
    <source>
        <dbReference type="EMBL" id="KAF5904749.1"/>
    </source>
</evidence>
<name>A0A8J4ULX6_CLAMG</name>
<comment type="caution">
    <text evidence="1">The sequence shown here is derived from an EMBL/GenBank/DDBJ whole genome shotgun (WGS) entry which is preliminary data.</text>
</comment>
<proteinExistence type="predicted"/>
<gene>
    <name evidence="1" type="primary">crl</name>
    <name evidence="1" type="ORF">DAT39_005584</name>
</gene>
<protein>
    <submittedName>
        <fullName evidence="1">Sigma factor-binding protein Crl</fullName>
    </submittedName>
</protein>
<dbReference type="AlphaFoldDB" id="A0A8J4ULX6"/>